<accession>K1YXE1</accession>
<dbReference type="PROSITE" id="PS51257">
    <property type="entry name" value="PROKAR_LIPOPROTEIN"/>
    <property type="match status" value="1"/>
</dbReference>
<evidence type="ECO:0000313" key="1">
    <source>
        <dbReference type="EMBL" id="EKD30044.1"/>
    </source>
</evidence>
<protein>
    <submittedName>
        <fullName evidence="1">Uncharacterized protein</fullName>
    </submittedName>
</protein>
<name>K1YXE1_9BACT</name>
<comment type="caution">
    <text evidence="1">The sequence shown here is derived from an EMBL/GenBank/DDBJ whole genome shotgun (WGS) entry which is preliminary data.</text>
</comment>
<proteinExistence type="predicted"/>
<organism evidence="1">
    <name type="scientific">uncultured bacterium</name>
    <name type="common">gcode 4</name>
    <dbReference type="NCBI Taxonomy" id="1234023"/>
    <lineage>
        <taxon>Bacteria</taxon>
        <taxon>environmental samples</taxon>
    </lineage>
</organism>
<dbReference type="AlphaFoldDB" id="K1YXE1"/>
<reference evidence="1" key="1">
    <citation type="journal article" date="2012" name="Science">
        <title>Fermentation, hydrogen, and sulfur metabolism in multiple uncultivated bacterial phyla.</title>
        <authorList>
            <person name="Wrighton K.C."/>
            <person name="Thomas B.C."/>
            <person name="Sharon I."/>
            <person name="Miller C.S."/>
            <person name="Castelle C.J."/>
            <person name="VerBerkmoes N.C."/>
            <person name="Wilkins M.J."/>
            <person name="Hettich R.L."/>
            <person name="Lipton M.S."/>
            <person name="Williams K.H."/>
            <person name="Long P.E."/>
            <person name="Banfield J.F."/>
        </authorList>
    </citation>
    <scope>NUCLEOTIDE SEQUENCE [LARGE SCALE GENOMIC DNA]</scope>
</reference>
<sequence length="122" mass="13427">MKLLTTISLVCILVFSCVAVIFPTYAISQSEMLVWGGENSANASTNVTVKDNFLKTIERYMIGLLGIITVSVFLFIWYNLFTAKGDPEAFKKAWIALIYAGVGLAVMPLAYIVVKIVTGFTF</sequence>
<gene>
    <name evidence="1" type="ORF">ACD_78C00174G0003</name>
</gene>
<dbReference type="EMBL" id="AMFJ01034174">
    <property type="protein sequence ID" value="EKD30044.1"/>
    <property type="molecule type" value="Genomic_DNA"/>
</dbReference>